<dbReference type="Pfam" id="PF11377">
    <property type="entry name" value="DUF3180"/>
    <property type="match status" value="1"/>
</dbReference>
<sequence>MSTPRVWPSARTSRSSCDTTMRRARRSSALYVTVLIAVGAIVGRLIPPLAVRFEGQSPRPGWTAAVLLAAGAAVVGVLAWSTWQSLHKKKLRINADRAIQLLAVAKSCVLVGGVFSGGYAGFVLAYVGVSSELARERLLHGGAAAVAALLLLVAALLLERACQLPGDDDESKDTATSPA</sequence>
<name>A0A554SBH5_9ACTN</name>
<evidence type="ECO:0000313" key="3">
    <source>
        <dbReference type="Proteomes" id="UP000316988"/>
    </source>
</evidence>
<keyword evidence="1" id="KW-0472">Membrane</keyword>
<feature type="transmembrane region" description="Helical" evidence="1">
    <location>
        <begin position="138"/>
        <end position="158"/>
    </location>
</feature>
<comment type="caution">
    <text evidence="2">The sequence shown here is derived from an EMBL/GenBank/DDBJ whole genome shotgun (WGS) entry which is preliminary data.</text>
</comment>
<accession>A0A554SBH5</accession>
<dbReference type="EMBL" id="VLNT01000005">
    <property type="protein sequence ID" value="TSD63700.1"/>
    <property type="molecule type" value="Genomic_DNA"/>
</dbReference>
<evidence type="ECO:0000256" key="1">
    <source>
        <dbReference type="SAM" id="Phobius"/>
    </source>
</evidence>
<feature type="transmembrane region" description="Helical" evidence="1">
    <location>
        <begin position="62"/>
        <end position="80"/>
    </location>
</feature>
<keyword evidence="1" id="KW-0812">Transmembrane</keyword>
<dbReference type="Proteomes" id="UP000316988">
    <property type="component" value="Unassembled WGS sequence"/>
</dbReference>
<reference evidence="2 3" key="1">
    <citation type="submission" date="2019-07" db="EMBL/GenBank/DDBJ databases">
        <authorList>
            <person name="Zhao L.H."/>
        </authorList>
    </citation>
    <scope>NUCLEOTIDE SEQUENCE [LARGE SCALE GENOMIC DNA]</scope>
    <source>
        <strain evidence="2 3">Co35</strain>
    </source>
</reference>
<organism evidence="2 3">
    <name type="scientific">Aeromicrobium piscarium</name>
    <dbReference type="NCBI Taxonomy" id="2590901"/>
    <lineage>
        <taxon>Bacteria</taxon>
        <taxon>Bacillati</taxon>
        <taxon>Actinomycetota</taxon>
        <taxon>Actinomycetes</taxon>
        <taxon>Propionibacteriales</taxon>
        <taxon>Nocardioidaceae</taxon>
        <taxon>Aeromicrobium</taxon>
    </lineage>
</organism>
<keyword evidence="3" id="KW-1185">Reference proteome</keyword>
<dbReference type="OrthoDB" id="3747474at2"/>
<gene>
    <name evidence="2" type="ORF">FNM00_08840</name>
</gene>
<dbReference type="InterPro" id="IPR021517">
    <property type="entry name" value="DUF3180"/>
</dbReference>
<protein>
    <submittedName>
        <fullName evidence="2">DUF3180 family protein</fullName>
    </submittedName>
</protein>
<proteinExistence type="predicted"/>
<dbReference type="AlphaFoldDB" id="A0A554SBH5"/>
<keyword evidence="1" id="KW-1133">Transmembrane helix</keyword>
<feature type="transmembrane region" description="Helical" evidence="1">
    <location>
        <begin position="101"/>
        <end position="126"/>
    </location>
</feature>
<feature type="transmembrane region" description="Helical" evidence="1">
    <location>
        <begin position="29"/>
        <end position="50"/>
    </location>
</feature>
<evidence type="ECO:0000313" key="2">
    <source>
        <dbReference type="EMBL" id="TSD63700.1"/>
    </source>
</evidence>